<name>A0A5E4EKA6_PRUDU</name>
<dbReference type="AlphaFoldDB" id="A0A5E4EKA6"/>
<evidence type="ECO:0000313" key="1">
    <source>
        <dbReference type="EMBL" id="VVA14318.1"/>
    </source>
</evidence>
<dbReference type="EMBL" id="CABIKO010000010">
    <property type="protein sequence ID" value="VVA14318.1"/>
    <property type="molecule type" value="Genomic_DNA"/>
</dbReference>
<protein>
    <submittedName>
        <fullName evidence="1">Uncharacterized protein</fullName>
    </submittedName>
</protein>
<gene>
    <name evidence="1" type="ORF">ALMOND_2B018607</name>
</gene>
<organism evidence="1 2">
    <name type="scientific">Prunus dulcis</name>
    <name type="common">Almond</name>
    <name type="synonym">Amygdalus dulcis</name>
    <dbReference type="NCBI Taxonomy" id="3755"/>
    <lineage>
        <taxon>Eukaryota</taxon>
        <taxon>Viridiplantae</taxon>
        <taxon>Streptophyta</taxon>
        <taxon>Embryophyta</taxon>
        <taxon>Tracheophyta</taxon>
        <taxon>Spermatophyta</taxon>
        <taxon>Magnoliopsida</taxon>
        <taxon>eudicotyledons</taxon>
        <taxon>Gunneridae</taxon>
        <taxon>Pentapetalae</taxon>
        <taxon>rosids</taxon>
        <taxon>fabids</taxon>
        <taxon>Rosales</taxon>
        <taxon>Rosaceae</taxon>
        <taxon>Amygdaloideae</taxon>
        <taxon>Amygdaleae</taxon>
        <taxon>Prunus</taxon>
    </lineage>
</organism>
<accession>A0A5E4EKA6</accession>
<reference evidence="2" key="1">
    <citation type="journal article" date="2020" name="Plant J.">
        <title>Transposons played a major role in the diversification between the closely related almond and peach genomes: results from the almond genome sequence.</title>
        <authorList>
            <person name="Alioto T."/>
            <person name="Alexiou K.G."/>
            <person name="Bardil A."/>
            <person name="Barteri F."/>
            <person name="Castanera R."/>
            <person name="Cruz F."/>
            <person name="Dhingra A."/>
            <person name="Duval H."/>
            <person name="Fernandez I Marti A."/>
            <person name="Frias L."/>
            <person name="Galan B."/>
            <person name="Garcia J.L."/>
            <person name="Howad W."/>
            <person name="Gomez-Garrido J."/>
            <person name="Gut M."/>
            <person name="Julca I."/>
            <person name="Morata J."/>
            <person name="Puigdomenech P."/>
            <person name="Ribeca P."/>
            <person name="Rubio Cabetas M.J."/>
            <person name="Vlasova A."/>
            <person name="Wirthensohn M."/>
            <person name="Garcia-Mas J."/>
            <person name="Gabaldon T."/>
            <person name="Casacuberta J.M."/>
            <person name="Arus P."/>
        </authorList>
    </citation>
    <scope>NUCLEOTIDE SEQUENCE [LARGE SCALE GENOMIC DNA]</scope>
    <source>
        <strain evidence="2">cv. Texas</strain>
    </source>
</reference>
<dbReference type="InParanoid" id="A0A5E4EKA6"/>
<evidence type="ECO:0000313" key="2">
    <source>
        <dbReference type="Proteomes" id="UP000327085"/>
    </source>
</evidence>
<proteinExistence type="predicted"/>
<dbReference type="Gramene" id="VVA14318">
    <property type="protein sequence ID" value="VVA14318"/>
    <property type="gene ID" value="Prudul26B018607"/>
</dbReference>
<dbReference type="Proteomes" id="UP000327085">
    <property type="component" value="Chromosome 6"/>
</dbReference>
<sequence length="148" mass="16802">MSKVKVPHSISDKADMSDINFEHACNMLFIFADSLRNSLKLRAFSTSHTFQKEPSTIWSRTRSFSKLTIPSTLLAHKKSLILRPCPFRTVWVTDIASKSIYGTRGSEKNNRKEDKLFSVLRLQRGTDLMVDSTIFAVMDRAPRGGHTP</sequence>